<dbReference type="KEGG" id="ptm:GSPATT00039431001"/>
<dbReference type="AlphaFoldDB" id="A0DDK7"/>
<dbReference type="RefSeq" id="XP_001448521.1">
    <property type="nucleotide sequence ID" value="XM_001448484.2"/>
</dbReference>
<dbReference type="InParanoid" id="A0DDK7"/>
<evidence type="ECO:0000313" key="2">
    <source>
        <dbReference type="Proteomes" id="UP000000600"/>
    </source>
</evidence>
<dbReference type="EMBL" id="CT868389">
    <property type="protein sequence ID" value="CAK81124.1"/>
    <property type="molecule type" value="Genomic_DNA"/>
</dbReference>
<organism evidence="1 2">
    <name type="scientific">Paramecium tetraurelia</name>
    <dbReference type="NCBI Taxonomy" id="5888"/>
    <lineage>
        <taxon>Eukaryota</taxon>
        <taxon>Sar</taxon>
        <taxon>Alveolata</taxon>
        <taxon>Ciliophora</taxon>
        <taxon>Intramacronucleata</taxon>
        <taxon>Oligohymenophorea</taxon>
        <taxon>Peniculida</taxon>
        <taxon>Parameciidae</taxon>
        <taxon>Paramecium</taxon>
    </lineage>
</organism>
<dbReference type="HOGENOM" id="CLU_1313044_0_0_1"/>
<protein>
    <submittedName>
        <fullName evidence="1">Uncharacterized protein</fullName>
    </submittedName>
</protein>
<gene>
    <name evidence="1" type="ORF">GSPATT00039431001</name>
</gene>
<sequence length="210" mass="25455">THIYMKILNNYLYRIPYNLQNQYINQNKSHTFLILDNPLMHISCIDSNYSSPYCMFVRVLKYIYQPPKCKSQSFCTLFHFEHAHKHIFLKSLNLVLHITGKTEDNRTYLNLLISIILIKLRSFKYFCNINVIHQYQIFYSSNERMIFDYQDELEICFIQNQNFQCHISQFKSIKKLLTRDYVNIESPFKPTSYNILYRKQINHSILLQYC</sequence>
<proteinExistence type="predicted"/>
<dbReference type="GeneID" id="5034306"/>
<evidence type="ECO:0000313" key="1">
    <source>
        <dbReference type="EMBL" id="CAK81124.1"/>
    </source>
</evidence>
<accession>A0DDK7</accession>
<dbReference type="Proteomes" id="UP000000600">
    <property type="component" value="Unassembled WGS sequence"/>
</dbReference>
<feature type="non-terminal residue" evidence="1">
    <location>
        <position position="1"/>
    </location>
</feature>
<reference evidence="1 2" key="1">
    <citation type="journal article" date="2006" name="Nature">
        <title>Global trends of whole-genome duplications revealed by the ciliate Paramecium tetraurelia.</title>
        <authorList>
            <consortium name="Genoscope"/>
            <person name="Aury J.-M."/>
            <person name="Jaillon O."/>
            <person name="Duret L."/>
            <person name="Noel B."/>
            <person name="Jubin C."/>
            <person name="Porcel B.M."/>
            <person name="Segurens B."/>
            <person name="Daubin V."/>
            <person name="Anthouard V."/>
            <person name="Aiach N."/>
            <person name="Arnaiz O."/>
            <person name="Billaut A."/>
            <person name="Beisson J."/>
            <person name="Blanc I."/>
            <person name="Bouhouche K."/>
            <person name="Camara F."/>
            <person name="Duharcourt S."/>
            <person name="Guigo R."/>
            <person name="Gogendeau D."/>
            <person name="Katinka M."/>
            <person name="Keller A.-M."/>
            <person name="Kissmehl R."/>
            <person name="Klotz C."/>
            <person name="Koll F."/>
            <person name="Le Moue A."/>
            <person name="Lepere C."/>
            <person name="Malinsky S."/>
            <person name="Nowacki M."/>
            <person name="Nowak J.K."/>
            <person name="Plattner H."/>
            <person name="Poulain J."/>
            <person name="Ruiz F."/>
            <person name="Serrano V."/>
            <person name="Zagulski M."/>
            <person name="Dessen P."/>
            <person name="Betermier M."/>
            <person name="Weissenbach J."/>
            <person name="Scarpelli C."/>
            <person name="Schachter V."/>
            <person name="Sperling L."/>
            <person name="Meyer E."/>
            <person name="Cohen J."/>
            <person name="Wincker P."/>
        </authorList>
    </citation>
    <scope>NUCLEOTIDE SEQUENCE [LARGE SCALE GENOMIC DNA]</scope>
    <source>
        <strain evidence="1 2">Stock d4-2</strain>
    </source>
</reference>
<keyword evidence="2" id="KW-1185">Reference proteome</keyword>
<name>A0DDK7_PARTE</name>